<feature type="active site" description="Proton donor" evidence="7">
    <location>
        <position position="77"/>
    </location>
</feature>
<evidence type="ECO:0000256" key="6">
    <source>
        <dbReference type="ARBA" id="ARBA00048785"/>
    </source>
</evidence>
<comment type="function">
    <text evidence="7">Catalyzes the formation of 6,7-dimethyl-8-ribityllumazine by condensation of 5-amino-6-(D-ribitylamino)uracil with 3,4-dihydroxy-2-butanone 4-phosphate. This is the penultimate step in the biosynthesis of riboflavin.</text>
</comment>
<dbReference type="Pfam" id="PF00885">
    <property type="entry name" value="DMRL_synthase"/>
    <property type="match status" value="1"/>
</dbReference>
<dbReference type="GO" id="GO:0009231">
    <property type="term" value="P:riboflavin biosynthetic process"/>
    <property type="evidence" value="ECO:0007669"/>
    <property type="project" value="UniProtKB-UniRule"/>
</dbReference>
<feature type="binding site" evidence="7">
    <location>
        <begin position="45"/>
        <end position="47"/>
    </location>
    <ligand>
        <name>5-amino-6-(D-ribitylamino)uracil</name>
        <dbReference type="ChEBI" id="CHEBI:15934"/>
    </ligand>
</feature>
<dbReference type="InterPro" id="IPR002180">
    <property type="entry name" value="LS/RS"/>
</dbReference>
<feature type="binding site" evidence="7">
    <location>
        <position position="13"/>
    </location>
    <ligand>
        <name>5-amino-6-(D-ribitylamino)uracil</name>
        <dbReference type="ChEBI" id="CHEBI:15934"/>
    </ligand>
</feature>
<dbReference type="SMR" id="A0A832TBK3"/>
<feature type="binding site" evidence="7">
    <location>
        <position position="102"/>
    </location>
    <ligand>
        <name>5-amino-6-(D-ribitylamino)uracil</name>
        <dbReference type="ChEBI" id="CHEBI:15934"/>
    </ligand>
</feature>
<proteinExistence type="inferred from homology"/>
<dbReference type="FunFam" id="3.40.50.960:FF:000003">
    <property type="entry name" value="6,7-dimethyl-8-ribityllumazine synthase"/>
    <property type="match status" value="1"/>
</dbReference>
<dbReference type="GeneID" id="1477584"/>
<dbReference type="Proteomes" id="UP000619545">
    <property type="component" value="Unassembled WGS sequence"/>
</dbReference>
<evidence type="ECO:0000313" key="8">
    <source>
        <dbReference type="EMBL" id="HII70576.1"/>
    </source>
</evidence>
<feature type="binding site" evidence="7">
    <location>
        <position position="117"/>
    </location>
    <ligand>
        <name>(2S)-2-hydroxy-3-oxobutyl phosphate</name>
        <dbReference type="ChEBI" id="CHEBI:58830"/>
    </ligand>
</feature>
<dbReference type="CDD" id="cd09211">
    <property type="entry name" value="Lumazine_synthase_archaeal"/>
    <property type="match status" value="1"/>
</dbReference>
<dbReference type="RefSeq" id="WP_011018653.1">
    <property type="nucleotide sequence ID" value="NZ_DUJS01000004.1"/>
</dbReference>
<dbReference type="AlphaFoldDB" id="A0A832TBK3"/>
<organism evidence="8 9">
    <name type="scientific">Methanopyrus kandleri</name>
    <dbReference type="NCBI Taxonomy" id="2320"/>
    <lineage>
        <taxon>Archaea</taxon>
        <taxon>Methanobacteriati</taxon>
        <taxon>Methanobacteriota</taxon>
        <taxon>Methanomada group</taxon>
        <taxon>Methanopyri</taxon>
        <taxon>Methanopyrales</taxon>
        <taxon>Methanopyraceae</taxon>
        <taxon>Methanopyrus</taxon>
    </lineage>
</organism>
<sequence length="141" mass="15697">MSEIRLGLVVTEFNREITYAMEELAVQHAKDLGAKVVERVLVPGSFEVPLAVRKLLERDDIDAVVTLGAIIKGDTDHDQAIAQQAFRKIQDLMVEYGKPVALGISGPGMTRMEALERVHYAKRAVEAAVKMVRRLRELEGE</sequence>
<feature type="binding site" evidence="7">
    <location>
        <begin position="69"/>
        <end position="71"/>
    </location>
    <ligand>
        <name>5-amino-6-(D-ribitylamino)uracil</name>
        <dbReference type="ChEBI" id="CHEBI:15934"/>
    </ligand>
</feature>
<evidence type="ECO:0000256" key="7">
    <source>
        <dbReference type="HAMAP-Rule" id="MF_00178"/>
    </source>
</evidence>
<dbReference type="EC" id="2.5.1.78" evidence="3 7"/>
<comment type="similarity">
    <text evidence="2 7">Belongs to the DMRL synthase family.</text>
</comment>
<dbReference type="GO" id="GO:0000906">
    <property type="term" value="F:6,7-dimethyl-8-ribityllumazine synthase activity"/>
    <property type="evidence" value="ECO:0007669"/>
    <property type="project" value="UniProtKB-UniRule"/>
</dbReference>
<dbReference type="HAMAP" id="MF_00178">
    <property type="entry name" value="Lumazine_synth"/>
    <property type="match status" value="1"/>
</dbReference>
<dbReference type="EMBL" id="DUJS01000004">
    <property type="protein sequence ID" value="HII70576.1"/>
    <property type="molecule type" value="Genomic_DNA"/>
</dbReference>
<keyword evidence="5 7" id="KW-0808">Transferase</keyword>
<comment type="caution">
    <text evidence="8">The sequence shown here is derived from an EMBL/GenBank/DDBJ whole genome shotgun (WGS) entry which is preliminary data.</text>
</comment>
<evidence type="ECO:0000256" key="1">
    <source>
        <dbReference type="ARBA" id="ARBA00004917"/>
    </source>
</evidence>
<evidence type="ECO:0000256" key="3">
    <source>
        <dbReference type="ARBA" id="ARBA00012664"/>
    </source>
</evidence>
<dbReference type="Gene3D" id="3.40.50.960">
    <property type="entry name" value="Lumazine/riboflavin synthase"/>
    <property type="match status" value="1"/>
</dbReference>
<dbReference type="GO" id="GO:0009349">
    <property type="term" value="C:riboflavin synthase complex"/>
    <property type="evidence" value="ECO:0007669"/>
    <property type="project" value="UniProtKB-UniRule"/>
</dbReference>
<dbReference type="SUPFAM" id="SSF52121">
    <property type="entry name" value="Lumazine synthase"/>
    <property type="match status" value="1"/>
</dbReference>
<accession>A0A832TBK3</accession>
<protein>
    <recommendedName>
        <fullName evidence="3 7">6,7-dimethyl-8-ribityllumazine synthase</fullName>
        <shortName evidence="7">DMRL synthase</shortName>
        <shortName evidence="7">LS</shortName>
        <shortName evidence="7">Lumazine synthase</shortName>
        <ecNumber evidence="3 7">2.5.1.78</ecNumber>
    </recommendedName>
</protein>
<comment type="catalytic activity">
    <reaction evidence="6 7">
        <text>(2S)-2-hydroxy-3-oxobutyl phosphate + 5-amino-6-(D-ribitylamino)uracil = 6,7-dimethyl-8-(1-D-ribityl)lumazine + phosphate + 2 H2O + H(+)</text>
        <dbReference type="Rhea" id="RHEA:26152"/>
        <dbReference type="ChEBI" id="CHEBI:15377"/>
        <dbReference type="ChEBI" id="CHEBI:15378"/>
        <dbReference type="ChEBI" id="CHEBI:15934"/>
        <dbReference type="ChEBI" id="CHEBI:43474"/>
        <dbReference type="ChEBI" id="CHEBI:58201"/>
        <dbReference type="ChEBI" id="CHEBI:58830"/>
        <dbReference type="EC" id="2.5.1.78"/>
    </reaction>
</comment>
<feature type="binding site" evidence="7">
    <location>
        <begin position="74"/>
        <end position="75"/>
    </location>
    <ligand>
        <name>(2S)-2-hydroxy-3-oxobutyl phosphate</name>
        <dbReference type="ChEBI" id="CHEBI:58830"/>
    </ligand>
</feature>
<dbReference type="InterPro" id="IPR034964">
    <property type="entry name" value="LS"/>
</dbReference>
<evidence type="ECO:0000256" key="2">
    <source>
        <dbReference type="ARBA" id="ARBA00007424"/>
    </source>
</evidence>
<dbReference type="PANTHER" id="PTHR21058">
    <property type="entry name" value="6,7-DIMETHYL-8-RIBITYLLUMAZINE SYNTHASE DMRL SYNTHASE LUMAZINE SYNTHASE"/>
    <property type="match status" value="1"/>
</dbReference>
<dbReference type="UniPathway" id="UPA00275">
    <property type="reaction ID" value="UER00404"/>
</dbReference>
<keyword evidence="4 7" id="KW-0686">Riboflavin biosynthesis</keyword>
<comment type="pathway">
    <text evidence="1 7">Cofactor biosynthesis; riboflavin biosynthesis; riboflavin from 2-hydroxy-3-oxobutyl phosphate and 5-amino-6-(D-ribitylamino)uracil: step 1/2.</text>
</comment>
<dbReference type="InterPro" id="IPR036467">
    <property type="entry name" value="LS/RS_sf"/>
</dbReference>
<evidence type="ECO:0000256" key="4">
    <source>
        <dbReference type="ARBA" id="ARBA00022619"/>
    </source>
</evidence>
<dbReference type="NCBIfam" id="TIGR00114">
    <property type="entry name" value="lumazine-synth"/>
    <property type="match status" value="1"/>
</dbReference>
<gene>
    <name evidence="7" type="primary">ribH</name>
    <name evidence="8" type="ORF">HA336_05020</name>
</gene>
<dbReference type="PANTHER" id="PTHR21058:SF0">
    <property type="entry name" value="6,7-DIMETHYL-8-RIBITYLLUMAZINE SYNTHASE"/>
    <property type="match status" value="1"/>
</dbReference>
<evidence type="ECO:0000256" key="5">
    <source>
        <dbReference type="ARBA" id="ARBA00022679"/>
    </source>
</evidence>
<reference evidence="8" key="1">
    <citation type="journal article" date="2020" name="bioRxiv">
        <title>A rank-normalized archaeal taxonomy based on genome phylogeny resolves widespread incomplete and uneven classifications.</title>
        <authorList>
            <person name="Rinke C."/>
            <person name="Chuvochina M."/>
            <person name="Mussig A.J."/>
            <person name="Chaumeil P.-A."/>
            <person name="Waite D.W."/>
            <person name="Whitman W.B."/>
            <person name="Parks D.H."/>
            <person name="Hugenholtz P."/>
        </authorList>
    </citation>
    <scope>NUCLEOTIDE SEQUENCE</scope>
    <source>
        <strain evidence="8">UBA8853</strain>
    </source>
</reference>
<evidence type="ECO:0000313" key="9">
    <source>
        <dbReference type="Proteomes" id="UP000619545"/>
    </source>
</evidence>
<name>A0A832TBK3_9EURY</name>
<dbReference type="OMA" id="DITYMME"/>